<dbReference type="PANTHER" id="PTHR30627:SF6">
    <property type="entry name" value="BETA-LACTAMASE YBXI-RELATED"/>
    <property type="match status" value="1"/>
</dbReference>
<feature type="signal peptide" evidence="9">
    <location>
        <begin position="1"/>
        <end position="24"/>
    </location>
</feature>
<keyword evidence="4 9" id="KW-0732">Signal</keyword>
<dbReference type="Gene3D" id="3.40.710.10">
    <property type="entry name" value="DD-peptidase/beta-lactamase superfamily"/>
    <property type="match status" value="1"/>
</dbReference>
<dbReference type="PROSITE" id="PS00337">
    <property type="entry name" value="BETA_LACTAMASE_D"/>
    <property type="match status" value="1"/>
</dbReference>
<comment type="caution">
    <text evidence="11">The sequence shown here is derived from an EMBL/GenBank/DDBJ whole genome shotgun (WGS) entry which is preliminary data.</text>
</comment>
<dbReference type="EC" id="3.5.2.6" evidence="3 8"/>
<accession>A0A3M9N7E0</accession>
<dbReference type="InterPro" id="IPR050515">
    <property type="entry name" value="Beta-lactam/transpept"/>
</dbReference>
<evidence type="ECO:0000256" key="5">
    <source>
        <dbReference type="ARBA" id="ARBA00022801"/>
    </source>
</evidence>
<dbReference type="GO" id="GO:0008800">
    <property type="term" value="F:beta-lactamase activity"/>
    <property type="evidence" value="ECO:0007669"/>
    <property type="project" value="UniProtKB-UniRule"/>
</dbReference>
<proteinExistence type="inferred from homology"/>
<dbReference type="GO" id="GO:0005886">
    <property type="term" value="C:plasma membrane"/>
    <property type="evidence" value="ECO:0007669"/>
    <property type="project" value="TreeGrafter"/>
</dbReference>
<gene>
    <name evidence="11" type="ORF">EFA69_00765</name>
</gene>
<name>A0A3M9N7E0_9BACT</name>
<reference evidence="11 12" key="1">
    <citation type="submission" date="2018-11" db="EMBL/GenBank/DDBJ databases">
        <title>Rufibacter latericius sp. nov., isolated from water in Baiyang Lake.</title>
        <authorList>
            <person name="Yang Y."/>
        </authorList>
    </citation>
    <scope>NUCLEOTIDE SEQUENCE [LARGE SCALE GENOMIC DNA]</scope>
    <source>
        <strain evidence="11 12">MCC P1</strain>
    </source>
</reference>
<feature type="chain" id="PRO_5018104272" description="Beta-lactamase" evidence="9">
    <location>
        <begin position="25"/>
        <end position="268"/>
    </location>
</feature>
<evidence type="ECO:0000256" key="9">
    <source>
        <dbReference type="SAM" id="SignalP"/>
    </source>
</evidence>
<evidence type="ECO:0000256" key="2">
    <source>
        <dbReference type="ARBA" id="ARBA00007898"/>
    </source>
</evidence>
<dbReference type="EMBL" id="RJJE01000001">
    <property type="protein sequence ID" value="RNI33295.1"/>
    <property type="molecule type" value="Genomic_DNA"/>
</dbReference>
<keyword evidence="12" id="KW-1185">Reference proteome</keyword>
<evidence type="ECO:0000256" key="3">
    <source>
        <dbReference type="ARBA" id="ARBA00012865"/>
    </source>
</evidence>
<comment type="catalytic activity">
    <reaction evidence="1 8">
        <text>a beta-lactam + H2O = a substituted beta-amino acid</text>
        <dbReference type="Rhea" id="RHEA:20401"/>
        <dbReference type="ChEBI" id="CHEBI:15377"/>
        <dbReference type="ChEBI" id="CHEBI:35627"/>
        <dbReference type="ChEBI" id="CHEBI:140347"/>
        <dbReference type="EC" id="3.5.2.6"/>
    </reaction>
</comment>
<organism evidence="11 12">
    <name type="scientific">Rufibacter immobilis</name>
    <dbReference type="NCBI Taxonomy" id="1348778"/>
    <lineage>
        <taxon>Bacteria</taxon>
        <taxon>Pseudomonadati</taxon>
        <taxon>Bacteroidota</taxon>
        <taxon>Cytophagia</taxon>
        <taxon>Cytophagales</taxon>
        <taxon>Hymenobacteraceae</taxon>
        <taxon>Rufibacter</taxon>
    </lineage>
</organism>
<dbReference type="SUPFAM" id="SSF56601">
    <property type="entry name" value="beta-lactamase/transpeptidase-like"/>
    <property type="match status" value="1"/>
</dbReference>
<protein>
    <recommendedName>
        <fullName evidence="3 8">Beta-lactamase</fullName>
        <ecNumber evidence="3 8">3.5.2.6</ecNumber>
    </recommendedName>
</protein>
<evidence type="ECO:0000313" key="12">
    <source>
        <dbReference type="Proteomes" id="UP000271010"/>
    </source>
</evidence>
<dbReference type="InterPro" id="IPR002137">
    <property type="entry name" value="Beta-lactam_class-D_AS"/>
</dbReference>
<keyword evidence="5 8" id="KW-0378">Hydrolase</keyword>
<feature type="active site" description="Acyl-ester intermediate" evidence="7">
    <location>
        <position position="66"/>
    </location>
</feature>
<keyword evidence="6 8" id="KW-0046">Antibiotic resistance</keyword>
<dbReference type="AlphaFoldDB" id="A0A3M9N7E0"/>
<evidence type="ECO:0000256" key="6">
    <source>
        <dbReference type="ARBA" id="ARBA00023251"/>
    </source>
</evidence>
<feature type="modified residue" description="N6-carboxylysine" evidence="7">
    <location>
        <position position="69"/>
    </location>
</feature>
<dbReference type="InterPro" id="IPR012338">
    <property type="entry name" value="Beta-lactam/transpept-like"/>
</dbReference>
<sequence>MFSTTTKRILPVLLALFLPFLSPAQDLQKPFRECGIQGSTTVYDLRKNQWTYTHAQDAERASLPASTFKILNSLILLEEKAVRDEHEVLPWDGQTRDVPAWNADTDMKNAFANSTVWFYVRLAQKISKAKYRSYLKRCGYGNGKIRNGQGADFWNYGDFAISPKDQIEFLRKFHEEKLPFRKENIQKVKQMMVAQQTSDYTLRGKTGLTSYGGTSSGWWVGYVETKGNVYFFATRLHKDQATKNENFAACRKTITQQILQQLAILPNL</sequence>
<dbReference type="Pfam" id="PF00905">
    <property type="entry name" value="Transpeptidase"/>
    <property type="match status" value="1"/>
</dbReference>
<dbReference type="OrthoDB" id="9762883at2"/>
<evidence type="ECO:0000256" key="4">
    <source>
        <dbReference type="ARBA" id="ARBA00022729"/>
    </source>
</evidence>
<comment type="similarity">
    <text evidence="2 8">Belongs to the class-D beta-lactamase family.</text>
</comment>
<dbReference type="GO" id="GO:0017001">
    <property type="term" value="P:antibiotic catabolic process"/>
    <property type="evidence" value="ECO:0007669"/>
    <property type="project" value="InterPro"/>
</dbReference>
<dbReference type="PANTHER" id="PTHR30627">
    <property type="entry name" value="PEPTIDOGLYCAN D,D-TRANSPEPTIDASE"/>
    <property type="match status" value="1"/>
</dbReference>
<dbReference type="Proteomes" id="UP000271010">
    <property type="component" value="Unassembled WGS sequence"/>
</dbReference>
<evidence type="ECO:0000256" key="8">
    <source>
        <dbReference type="RuleBase" id="RU361140"/>
    </source>
</evidence>
<evidence type="ECO:0000259" key="10">
    <source>
        <dbReference type="Pfam" id="PF00905"/>
    </source>
</evidence>
<dbReference type="GO" id="GO:0046677">
    <property type="term" value="P:response to antibiotic"/>
    <property type="evidence" value="ECO:0007669"/>
    <property type="project" value="UniProtKB-UniRule"/>
</dbReference>
<evidence type="ECO:0000256" key="1">
    <source>
        <dbReference type="ARBA" id="ARBA00001526"/>
    </source>
</evidence>
<dbReference type="GO" id="GO:0071555">
    <property type="term" value="P:cell wall organization"/>
    <property type="evidence" value="ECO:0007669"/>
    <property type="project" value="TreeGrafter"/>
</dbReference>
<dbReference type="InterPro" id="IPR001460">
    <property type="entry name" value="PCN-bd_Tpept"/>
</dbReference>
<evidence type="ECO:0000313" key="11">
    <source>
        <dbReference type="EMBL" id="RNI33295.1"/>
    </source>
</evidence>
<evidence type="ECO:0000256" key="7">
    <source>
        <dbReference type="PIRSR" id="PIRSR602137-50"/>
    </source>
</evidence>
<feature type="domain" description="Penicillin-binding protein transpeptidase" evidence="10">
    <location>
        <begin position="58"/>
        <end position="246"/>
    </location>
</feature>
<dbReference type="GO" id="GO:0008658">
    <property type="term" value="F:penicillin binding"/>
    <property type="evidence" value="ECO:0007669"/>
    <property type="project" value="InterPro"/>
</dbReference>